<sequence length="249" mass="27186">MTSQQAMQPTKPEPSRTWFQYLGITRPTTPIIVNQQVKPEKSELPNFSPPSRAEVAEVLSPVASYPNVTTTAEDGFAPYNKYIVGGASLTAFCTMLYTVRMQTKGKMRMPLQELLDNPIAAAANPKLAAYAFAGRAFATASVLVGSGTLAFTMGLASLMGVNSLKEFSTKLRSLATENLPVLRGSTHEAESSGDSVMDKDTYEFLKEVQDDMRNDRINPQPETLSKRVITHDLRESFGVGNPKTAKPTM</sequence>
<dbReference type="GeneID" id="42002161"/>
<evidence type="ECO:0000256" key="1">
    <source>
        <dbReference type="SAM" id="Phobius"/>
    </source>
</evidence>
<evidence type="ECO:0000313" key="2">
    <source>
        <dbReference type="EMBL" id="TPX37070.1"/>
    </source>
</evidence>
<proteinExistence type="predicted"/>
<dbReference type="RefSeq" id="XP_031027140.1">
    <property type="nucleotide sequence ID" value="XM_031166864.1"/>
</dbReference>
<keyword evidence="1" id="KW-0472">Membrane</keyword>
<feature type="transmembrane region" description="Helical" evidence="1">
    <location>
        <begin position="82"/>
        <end position="99"/>
    </location>
</feature>
<name>A0A507C649_9FUNG</name>
<reference evidence="2 3" key="1">
    <citation type="journal article" date="2019" name="Sci. Rep.">
        <title>Comparative genomics of chytrid fungi reveal insights into the obligate biotrophic and pathogenic lifestyle of Synchytrium endobioticum.</title>
        <authorList>
            <person name="van de Vossenberg B.T.L.H."/>
            <person name="Warris S."/>
            <person name="Nguyen H.D.T."/>
            <person name="van Gent-Pelzer M.P.E."/>
            <person name="Joly D.L."/>
            <person name="van de Geest H.C."/>
            <person name="Bonants P.J.M."/>
            <person name="Smith D.S."/>
            <person name="Levesque C.A."/>
            <person name="van der Lee T.A.J."/>
        </authorList>
    </citation>
    <scope>NUCLEOTIDE SEQUENCE [LARGE SCALE GENOMIC DNA]</scope>
    <source>
        <strain evidence="2 3">JEL517</strain>
    </source>
</reference>
<keyword evidence="3" id="KW-1185">Reference proteome</keyword>
<keyword evidence="1" id="KW-1133">Transmembrane helix</keyword>
<dbReference type="AlphaFoldDB" id="A0A507C649"/>
<evidence type="ECO:0000313" key="3">
    <source>
        <dbReference type="Proteomes" id="UP000319731"/>
    </source>
</evidence>
<dbReference type="OrthoDB" id="2133213at2759"/>
<keyword evidence="1" id="KW-0812">Transmembrane</keyword>
<protein>
    <submittedName>
        <fullName evidence="2">Uncharacterized protein</fullName>
    </submittedName>
</protein>
<accession>A0A507C649</accession>
<dbReference type="EMBL" id="QEAO01000003">
    <property type="protein sequence ID" value="TPX37070.1"/>
    <property type="molecule type" value="Genomic_DNA"/>
</dbReference>
<gene>
    <name evidence="2" type="ORF">SmJEL517_g00936</name>
</gene>
<comment type="caution">
    <text evidence="2">The sequence shown here is derived from an EMBL/GenBank/DDBJ whole genome shotgun (WGS) entry which is preliminary data.</text>
</comment>
<organism evidence="2 3">
    <name type="scientific">Synchytrium microbalum</name>
    <dbReference type="NCBI Taxonomy" id="1806994"/>
    <lineage>
        <taxon>Eukaryota</taxon>
        <taxon>Fungi</taxon>
        <taxon>Fungi incertae sedis</taxon>
        <taxon>Chytridiomycota</taxon>
        <taxon>Chytridiomycota incertae sedis</taxon>
        <taxon>Chytridiomycetes</taxon>
        <taxon>Synchytriales</taxon>
        <taxon>Synchytriaceae</taxon>
        <taxon>Synchytrium</taxon>
    </lineage>
</organism>
<dbReference type="Proteomes" id="UP000319731">
    <property type="component" value="Unassembled WGS sequence"/>
</dbReference>